<comment type="caution">
    <text evidence="1">The sequence shown here is derived from an EMBL/GenBank/DDBJ whole genome shotgun (WGS) entry which is preliminary data.</text>
</comment>
<protein>
    <submittedName>
        <fullName evidence="1">Helix-turn-helix transcriptional regulator</fullName>
    </submittedName>
</protein>
<proteinExistence type="predicted"/>
<dbReference type="Gene3D" id="1.10.238.160">
    <property type="match status" value="1"/>
</dbReference>
<accession>A0ABV7ICP7</accession>
<evidence type="ECO:0000313" key="1">
    <source>
        <dbReference type="EMBL" id="MFC3167303.1"/>
    </source>
</evidence>
<dbReference type="Proteomes" id="UP001595557">
    <property type="component" value="Unassembled WGS sequence"/>
</dbReference>
<gene>
    <name evidence="1" type="ORF">ACFOD7_04490</name>
</gene>
<keyword evidence="2" id="KW-1185">Reference proteome</keyword>
<evidence type="ECO:0000313" key="2">
    <source>
        <dbReference type="Proteomes" id="UP001595557"/>
    </source>
</evidence>
<reference evidence="2" key="1">
    <citation type="journal article" date="2019" name="Int. J. Syst. Evol. Microbiol.">
        <title>The Global Catalogue of Microorganisms (GCM) 10K type strain sequencing project: providing services to taxonomists for standard genome sequencing and annotation.</title>
        <authorList>
            <consortium name="The Broad Institute Genomics Platform"/>
            <consortium name="The Broad Institute Genome Sequencing Center for Infectious Disease"/>
            <person name="Wu L."/>
            <person name="Ma J."/>
        </authorList>
    </citation>
    <scope>NUCLEOTIDE SEQUENCE [LARGE SCALE GENOMIC DNA]</scope>
    <source>
        <strain evidence="2">KCTC 52239</strain>
    </source>
</reference>
<dbReference type="RefSeq" id="WP_207468236.1">
    <property type="nucleotide sequence ID" value="NZ_JAFNAW010000019.1"/>
</dbReference>
<sequence>MQADRRETRLIPTSEMPFSRMTLWRLPQTDPSFPKPIKIGNRNYYRSDEYQQWIEEKSAERAA</sequence>
<dbReference type="EMBL" id="JBHRTE010000022">
    <property type="protein sequence ID" value="MFC3167303.1"/>
    <property type="molecule type" value="Genomic_DNA"/>
</dbReference>
<organism evidence="1 2">
    <name type="scientific">Paracoccus fontiphilus</name>
    <dbReference type="NCBI Taxonomy" id="1815556"/>
    <lineage>
        <taxon>Bacteria</taxon>
        <taxon>Pseudomonadati</taxon>
        <taxon>Pseudomonadota</taxon>
        <taxon>Alphaproteobacteria</taxon>
        <taxon>Rhodobacterales</taxon>
        <taxon>Paracoccaceae</taxon>
        <taxon>Paracoccus</taxon>
    </lineage>
</organism>
<name>A0ABV7ICP7_9RHOB</name>